<dbReference type="GO" id="GO:0005524">
    <property type="term" value="F:ATP binding"/>
    <property type="evidence" value="ECO:0007669"/>
    <property type="project" value="UniProtKB-KW"/>
</dbReference>
<evidence type="ECO:0000256" key="5">
    <source>
        <dbReference type="ARBA" id="ARBA00022989"/>
    </source>
</evidence>
<dbReference type="InterPro" id="IPR027417">
    <property type="entry name" value="P-loop_NTPase"/>
</dbReference>
<evidence type="ECO:0000256" key="4">
    <source>
        <dbReference type="ARBA" id="ARBA00022840"/>
    </source>
</evidence>
<dbReference type="InterPro" id="IPR010128">
    <property type="entry name" value="ATPase_T1SS_PrtD-like"/>
</dbReference>
<gene>
    <name evidence="10" type="ORF">BFL28_05725</name>
</gene>
<dbReference type="InterPro" id="IPR036640">
    <property type="entry name" value="ABC1_TM_sf"/>
</dbReference>
<dbReference type="GO" id="GO:0005886">
    <property type="term" value="C:plasma membrane"/>
    <property type="evidence" value="ECO:0007669"/>
    <property type="project" value="UniProtKB-SubCell"/>
</dbReference>
<evidence type="ECO:0000313" key="10">
    <source>
        <dbReference type="EMBL" id="ODP36548.1"/>
    </source>
</evidence>
<dbReference type="STRING" id="1888892.BFL28_05725"/>
<evidence type="ECO:0000256" key="2">
    <source>
        <dbReference type="ARBA" id="ARBA00022692"/>
    </source>
</evidence>
<dbReference type="Pfam" id="PF00664">
    <property type="entry name" value="ABC_membrane"/>
    <property type="match status" value="1"/>
</dbReference>
<proteinExistence type="predicted"/>
<dbReference type="Gene3D" id="1.20.1560.10">
    <property type="entry name" value="ABC transporter type 1, transmembrane domain"/>
    <property type="match status" value="1"/>
</dbReference>
<dbReference type="Pfam" id="PF00005">
    <property type="entry name" value="ABC_tran"/>
    <property type="match status" value="1"/>
</dbReference>
<feature type="transmembrane region" description="Helical" evidence="7">
    <location>
        <begin position="24"/>
        <end position="46"/>
    </location>
</feature>
<evidence type="ECO:0000256" key="6">
    <source>
        <dbReference type="ARBA" id="ARBA00023136"/>
    </source>
</evidence>
<keyword evidence="2 7" id="KW-0812">Transmembrane</keyword>
<reference evidence="10 11" key="1">
    <citation type="submission" date="2016-08" db="EMBL/GenBank/DDBJ databases">
        <title>Draft genome of the agarase producing Sphingomonas sp. MCT13.</title>
        <authorList>
            <person name="D'Andrea M.M."/>
            <person name="Rossolini G.M."/>
            <person name="Thaller M.C."/>
        </authorList>
    </citation>
    <scope>NUCLEOTIDE SEQUENCE [LARGE SCALE GENOMIC DNA]</scope>
    <source>
        <strain evidence="10 11">MCT13</strain>
    </source>
</reference>
<sequence length="533" mass="57123">MLLLAGSIYMMLVYDLVIPGRSEATLAGLLFLVIAAYSFQAVLEVIRGRVLVHMAGSVNSALEDQVHGAVVNAARRLPEADANQPVRDLDQIRGFLAGAGPTAFVDLPWVLFFVAILFLLHPWIGVTVLVGAAVLVALTFLTDRITRPGMEQLLGLARTRQEVVDTSRRHAEALYAMGMEHRLRDMWRRANHDYLAVHTRISASGATLGSVGKVSRMLLQSIVLSVGAVLVIENKASAGVIFASSILSSRALAPIELVIANWRGYVSARKSWERLKQAFAHFEQPAPVQPLPLPRSAMSAEVLSLTAAGGKVAIVQNVSLLIFAGEAVAIMGPSGSGKSTLMRGLAGILPAASGSVRLDGAELDQWPRDVLGRSIGYLPQNVELLHGTVAENIARFQPDADMADVIHAAKQAGVHDMIQHFPDGYNSDVGPDGRFFSAGQRQRIALARALFGDPFLILLDEPNSNLDDIGEAALIEAIRAAKARGAIVIAVAHRPAILQAIDNILLLNAGRAQAYERKDRILQAAQGHAVIAS</sequence>
<dbReference type="InterPro" id="IPR017871">
    <property type="entry name" value="ABC_transporter-like_CS"/>
</dbReference>
<feature type="transmembrane region" description="Helical" evidence="7">
    <location>
        <begin position="95"/>
        <end position="117"/>
    </location>
</feature>
<evidence type="ECO:0008006" key="12">
    <source>
        <dbReference type="Google" id="ProtNLM"/>
    </source>
</evidence>
<evidence type="ECO:0000256" key="3">
    <source>
        <dbReference type="ARBA" id="ARBA00022741"/>
    </source>
</evidence>
<dbReference type="GO" id="GO:0016887">
    <property type="term" value="F:ATP hydrolysis activity"/>
    <property type="evidence" value="ECO:0007669"/>
    <property type="project" value="InterPro"/>
</dbReference>
<dbReference type="AlphaFoldDB" id="A0A1E3LS25"/>
<accession>A0A1E3LS25</accession>
<dbReference type="SMART" id="SM00382">
    <property type="entry name" value="AAA"/>
    <property type="match status" value="1"/>
</dbReference>
<dbReference type="Proteomes" id="UP000094487">
    <property type="component" value="Unassembled WGS sequence"/>
</dbReference>
<dbReference type="InterPro" id="IPR003593">
    <property type="entry name" value="AAA+_ATPase"/>
</dbReference>
<keyword evidence="6 7" id="KW-0472">Membrane</keyword>
<organism evidence="10 11">
    <name type="scientific">Sphingomonas turrisvirgatae</name>
    <dbReference type="NCBI Taxonomy" id="1888892"/>
    <lineage>
        <taxon>Bacteria</taxon>
        <taxon>Pseudomonadati</taxon>
        <taxon>Pseudomonadota</taxon>
        <taxon>Alphaproteobacteria</taxon>
        <taxon>Sphingomonadales</taxon>
        <taxon>Sphingomonadaceae</taxon>
        <taxon>Sphingomonas</taxon>
    </lineage>
</organism>
<comment type="caution">
    <text evidence="10">The sequence shown here is derived from an EMBL/GenBank/DDBJ whole genome shotgun (WGS) entry which is preliminary data.</text>
</comment>
<evidence type="ECO:0000256" key="7">
    <source>
        <dbReference type="SAM" id="Phobius"/>
    </source>
</evidence>
<dbReference type="GO" id="GO:0030253">
    <property type="term" value="P:protein secretion by the type I secretion system"/>
    <property type="evidence" value="ECO:0007669"/>
    <property type="project" value="InterPro"/>
</dbReference>
<dbReference type="SUPFAM" id="SSF90123">
    <property type="entry name" value="ABC transporter transmembrane region"/>
    <property type="match status" value="1"/>
</dbReference>
<evidence type="ECO:0000259" key="9">
    <source>
        <dbReference type="PROSITE" id="PS50929"/>
    </source>
</evidence>
<evidence type="ECO:0000313" key="11">
    <source>
        <dbReference type="Proteomes" id="UP000094487"/>
    </source>
</evidence>
<dbReference type="GO" id="GO:0030256">
    <property type="term" value="C:type I protein secretion system complex"/>
    <property type="evidence" value="ECO:0007669"/>
    <property type="project" value="InterPro"/>
</dbReference>
<feature type="transmembrane region" description="Helical" evidence="7">
    <location>
        <begin position="123"/>
        <end position="141"/>
    </location>
</feature>
<feature type="domain" description="ABC transporter" evidence="8">
    <location>
        <begin position="300"/>
        <end position="533"/>
    </location>
</feature>
<dbReference type="NCBIfam" id="TIGR01842">
    <property type="entry name" value="type_I_sec_PrtD"/>
    <property type="match status" value="1"/>
</dbReference>
<dbReference type="InterPro" id="IPR011527">
    <property type="entry name" value="ABC1_TM_dom"/>
</dbReference>
<protein>
    <recommendedName>
        <fullName evidence="12">Type I secretion protein</fullName>
    </recommendedName>
</protein>
<dbReference type="GO" id="GO:0034040">
    <property type="term" value="F:ATPase-coupled lipid transmembrane transporter activity"/>
    <property type="evidence" value="ECO:0007669"/>
    <property type="project" value="TreeGrafter"/>
</dbReference>
<dbReference type="PROSITE" id="PS00211">
    <property type="entry name" value="ABC_TRANSPORTER_1"/>
    <property type="match status" value="1"/>
</dbReference>
<feature type="domain" description="ABC transmembrane type-1" evidence="9">
    <location>
        <begin position="1"/>
        <end position="267"/>
    </location>
</feature>
<dbReference type="EMBL" id="MDDS01000068">
    <property type="protein sequence ID" value="ODP36548.1"/>
    <property type="molecule type" value="Genomic_DNA"/>
</dbReference>
<dbReference type="Gene3D" id="3.40.50.300">
    <property type="entry name" value="P-loop containing nucleotide triphosphate hydrolases"/>
    <property type="match status" value="1"/>
</dbReference>
<dbReference type="PROSITE" id="PS50929">
    <property type="entry name" value="ABC_TM1F"/>
    <property type="match status" value="1"/>
</dbReference>
<name>A0A1E3LS25_9SPHN</name>
<dbReference type="PANTHER" id="PTHR24221">
    <property type="entry name" value="ATP-BINDING CASSETTE SUB-FAMILY B"/>
    <property type="match status" value="1"/>
</dbReference>
<keyword evidence="4" id="KW-0067">ATP-binding</keyword>
<keyword evidence="3" id="KW-0547">Nucleotide-binding</keyword>
<dbReference type="PROSITE" id="PS50893">
    <property type="entry name" value="ABC_TRANSPORTER_2"/>
    <property type="match status" value="1"/>
</dbReference>
<dbReference type="InterPro" id="IPR003439">
    <property type="entry name" value="ABC_transporter-like_ATP-bd"/>
</dbReference>
<dbReference type="PANTHER" id="PTHR24221:SF248">
    <property type="entry name" value="ABC TRANSPORTER TRANSMEMBRANE REGION"/>
    <property type="match status" value="1"/>
</dbReference>
<dbReference type="GO" id="GO:0140359">
    <property type="term" value="F:ABC-type transporter activity"/>
    <property type="evidence" value="ECO:0007669"/>
    <property type="project" value="InterPro"/>
</dbReference>
<keyword evidence="5 7" id="KW-1133">Transmembrane helix</keyword>
<evidence type="ECO:0000259" key="8">
    <source>
        <dbReference type="PROSITE" id="PS50893"/>
    </source>
</evidence>
<dbReference type="InterPro" id="IPR039421">
    <property type="entry name" value="Type_1_exporter"/>
</dbReference>
<comment type="subcellular location">
    <subcellularLocation>
        <location evidence="1">Cell membrane</location>
        <topology evidence="1">Multi-pass membrane protein</topology>
    </subcellularLocation>
</comment>
<keyword evidence="11" id="KW-1185">Reference proteome</keyword>
<dbReference type="SUPFAM" id="SSF52540">
    <property type="entry name" value="P-loop containing nucleoside triphosphate hydrolases"/>
    <property type="match status" value="1"/>
</dbReference>
<evidence type="ECO:0000256" key="1">
    <source>
        <dbReference type="ARBA" id="ARBA00004651"/>
    </source>
</evidence>